<dbReference type="AlphaFoldDB" id="A0A840C3Z0"/>
<gene>
    <name evidence="1" type="ORF">GGR16_005261</name>
</gene>
<dbReference type="Pfam" id="PF05284">
    <property type="entry name" value="DUF736"/>
    <property type="match status" value="1"/>
</dbReference>
<accession>A0A840C3Z0</accession>
<reference evidence="1 2" key="1">
    <citation type="submission" date="2020-08" db="EMBL/GenBank/DDBJ databases">
        <title>Genomic Encyclopedia of Type Strains, Phase IV (KMG-IV): sequencing the most valuable type-strain genomes for metagenomic binning, comparative biology and taxonomic classification.</title>
        <authorList>
            <person name="Goeker M."/>
        </authorList>
    </citation>
    <scope>NUCLEOTIDE SEQUENCE [LARGE SCALE GENOMIC DNA]</scope>
    <source>
        <strain evidence="1 2">DSM 103737</strain>
    </source>
</reference>
<protein>
    <submittedName>
        <fullName evidence="1">Uncharacterized protein (DUF736 family)</fullName>
    </submittedName>
</protein>
<comment type="caution">
    <text evidence="1">The sequence shown here is derived from an EMBL/GenBank/DDBJ whole genome shotgun (WGS) entry which is preliminary data.</text>
</comment>
<dbReference type="RefSeq" id="WP_183319131.1">
    <property type="nucleotide sequence ID" value="NZ_JACIEN010000015.1"/>
</dbReference>
<dbReference type="EMBL" id="JACIEN010000015">
    <property type="protein sequence ID" value="MBB4020195.1"/>
    <property type="molecule type" value="Genomic_DNA"/>
</dbReference>
<proteinExistence type="predicted"/>
<evidence type="ECO:0000313" key="2">
    <source>
        <dbReference type="Proteomes" id="UP000577362"/>
    </source>
</evidence>
<keyword evidence="2" id="KW-1185">Reference proteome</keyword>
<dbReference type="Proteomes" id="UP000577362">
    <property type="component" value="Unassembled WGS sequence"/>
</dbReference>
<dbReference type="InterPro" id="IPR007948">
    <property type="entry name" value="DUF736"/>
</dbReference>
<sequence>MPQIGEFTREKTGFIGRIHTIAIQCEISIVPVEPSEVENAPNYRIHLGPDDNGPEIGVAWTESSEKAGEYLSLTIDDPSFPQPVRARLFQNGADATSWSLHWSRPQKRGERK</sequence>
<name>A0A840C3Z0_9HYPH</name>
<organism evidence="1 2">
    <name type="scientific">Chelatococcus caeni</name>
    <dbReference type="NCBI Taxonomy" id="1348468"/>
    <lineage>
        <taxon>Bacteria</taxon>
        <taxon>Pseudomonadati</taxon>
        <taxon>Pseudomonadota</taxon>
        <taxon>Alphaproteobacteria</taxon>
        <taxon>Hyphomicrobiales</taxon>
        <taxon>Chelatococcaceae</taxon>
        <taxon>Chelatococcus</taxon>
    </lineage>
</organism>
<evidence type="ECO:0000313" key="1">
    <source>
        <dbReference type="EMBL" id="MBB4020195.1"/>
    </source>
</evidence>